<dbReference type="PRINTS" id="PR00326">
    <property type="entry name" value="GTP1OBG"/>
</dbReference>
<proteinExistence type="inferred from homology"/>
<evidence type="ECO:0000256" key="2">
    <source>
        <dbReference type="ARBA" id="ARBA00022517"/>
    </source>
</evidence>
<dbReference type="EMBL" id="GGMS01010131">
    <property type="protein sequence ID" value="MBY79334.1"/>
    <property type="molecule type" value="Transcribed_RNA"/>
</dbReference>
<keyword evidence="4" id="KW-0342">GTP-binding</keyword>
<protein>
    <submittedName>
        <fullName evidence="7">GTPase obg</fullName>
    </submittedName>
</protein>
<dbReference type="HAMAP" id="MF_01454">
    <property type="entry name" value="GTPase_Obg"/>
    <property type="match status" value="1"/>
</dbReference>
<dbReference type="GO" id="GO:0005525">
    <property type="term" value="F:GTP binding"/>
    <property type="evidence" value="ECO:0007669"/>
    <property type="project" value="UniProtKB-KW"/>
</dbReference>
<sequence length="305" mass="33868">MKFIDEAIITVKSGNGGHGIISFRREKNVPKGGPDGGDGGDGGSIWFQANKNLNTLVDYTFQKFISAENGEDGKNRKKSGKKGKDKILFVPLGTKIIDYHSKEIIIEFKKHKQKFLFLQGGWHGLGNNRFKSPTNRTPKTRSLGKKGLKKTIKLELSLLADVGVLGLPNVGKSTFVKSISSAKPKIGNYFFTTLIPNLGAISTKSKKKIIIADIPGIISGASKGIGLGLKFLKHLNKCKILLHIIDLSVLDYQQIITDILIVIKEIKKYNSLLYKKPRWIVFNKSDLMSQKDILLKIKKIKKNLI</sequence>
<dbReference type="InterPro" id="IPR027417">
    <property type="entry name" value="P-loop_NTPase"/>
</dbReference>
<evidence type="ECO:0000256" key="3">
    <source>
        <dbReference type="ARBA" id="ARBA00022741"/>
    </source>
</evidence>
<dbReference type="Gene3D" id="2.70.210.12">
    <property type="entry name" value="GTP1/OBG domain"/>
    <property type="match status" value="1"/>
</dbReference>
<dbReference type="InterPro" id="IPR006073">
    <property type="entry name" value="GTP-bd"/>
</dbReference>
<dbReference type="Gene3D" id="3.40.50.300">
    <property type="entry name" value="P-loop containing nucleotide triphosphate hydrolases"/>
    <property type="match status" value="1"/>
</dbReference>
<dbReference type="FunFam" id="2.70.210.12:FF:000001">
    <property type="entry name" value="GTPase Obg"/>
    <property type="match status" value="1"/>
</dbReference>
<dbReference type="PROSITE" id="PS51710">
    <property type="entry name" value="G_OBG"/>
    <property type="match status" value="1"/>
</dbReference>
<dbReference type="PROSITE" id="PS51883">
    <property type="entry name" value="OBG"/>
    <property type="match status" value="1"/>
</dbReference>
<evidence type="ECO:0000313" key="7">
    <source>
        <dbReference type="EMBL" id="MBY79334.1"/>
    </source>
</evidence>
<evidence type="ECO:0000256" key="4">
    <source>
        <dbReference type="ARBA" id="ARBA00023134"/>
    </source>
</evidence>
<name>A0A2S2QNP4_9HEMI</name>
<reference evidence="7" key="1">
    <citation type="submission" date="2018-04" db="EMBL/GenBank/DDBJ databases">
        <title>Transcriptome assembly of Sipha flava.</title>
        <authorList>
            <person name="Scully E.D."/>
            <person name="Geib S.M."/>
            <person name="Palmer N.A."/>
            <person name="Koch K."/>
            <person name="Bradshaw J."/>
            <person name="Heng-Moss T."/>
            <person name="Sarath G."/>
        </authorList>
    </citation>
    <scope>NUCLEOTIDE SEQUENCE</scope>
</reference>
<evidence type="ECO:0000259" key="6">
    <source>
        <dbReference type="PROSITE" id="PS51883"/>
    </source>
</evidence>
<dbReference type="InterPro" id="IPR006169">
    <property type="entry name" value="GTP1_OBG_dom"/>
</dbReference>
<comment type="similarity">
    <text evidence="1">Belongs to the TRAFAC class OBG-HflX-like GTPase superfamily. OBG GTPase family.</text>
</comment>
<evidence type="ECO:0000256" key="1">
    <source>
        <dbReference type="ARBA" id="ARBA00007699"/>
    </source>
</evidence>
<dbReference type="PIRSF" id="PIRSF002401">
    <property type="entry name" value="GTP_bd_Obg/CgtA"/>
    <property type="match status" value="1"/>
</dbReference>
<dbReference type="SUPFAM" id="SSF82051">
    <property type="entry name" value="Obg GTP-binding protein N-terminal domain"/>
    <property type="match status" value="1"/>
</dbReference>
<dbReference type="Pfam" id="PF01018">
    <property type="entry name" value="GTP1_OBG"/>
    <property type="match status" value="1"/>
</dbReference>
<dbReference type="NCBIfam" id="NF008956">
    <property type="entry name" value="PRK12299.1"/>
    <property type="match status" value="1"/>
</dbReference>
<dbReference type="InterPro" id="IPR045086">
    <property type="entry name" value="OBG_GTPase"/>
</dbReference>
<feature type="domain" description="Obg" evidence="6">
    <location>
        <begin position="1"/>
        <end position="159"/>
    </location>
</feature>
<dbReference type="PANTHER" id="PTHR11702:SF31">
    <property type="entry name" value="MITOCHONDRIAL RIBOSOME-ASSOCIATED GTPASE 2"/>
    <property type="match status" value="1"/>
</dbReference>
<gene>
    <name evidence="7" type="primary">obg</name>
    <name evidence="7" type="ORF">g.17848</name>
</gene>
<accession>A0A2S2QNP4</accession>
<dbReference type="PANTHER" id="PTHR11702">
    <property type="entry name" value="DEVELOPMENTALLY REGULATED GTP-BINDING PROTEIN-RELATED"/>
    <property type="match status" value="1"/>
</dbReference>
<dbReference type="NCBIfam" id="TIGR02729">
    <property type="entry name" value="Obg_CgtA"/>
    <property type="match status" value="1"/>
</dbReference>
<dbReference type="InterPro" id="IPR031167">
    <property type="entry name" value="G_OBG"/>
</dbReference>
<dbReference type="SUPFAM" id="SSF52540">
    <property type="entry name" value="P-loop containing nucleoside triphosphate hydrolases"/>
    <property type="match status" value="1"/>
</dbReference>
<dbReference type="GO" id="GO:0003924">
    <property type="term" value="F:GTPase activity"/>
    <property type="evidence" value="ECO:0007669"/>
    <property type="project" value="InterPro"/>
</dbReference>
<feature type="domain" description="OBG-type G" evidence="5">
    <location>
        <begin position="160"/>
        <end position="305"/>
    </location>
</feature>
<evidence type="ECO:0000259" key="5">
    <source>
        <dbReference type="PROSITE" id="PS51710"/>
    </source>
</evidence>
<keyword evidence="2" id="KW-0690">Ribosome biogenesis</keyword>
<dbReference type="GO" id="GO:0000287">
    <property type="term" value="F:magnesium ion binding"/>
    <property type="evidence" value="ECO:0007669"/>
    <property type="project" value="InterPro"/>
</dbReference>
<organism evidence="7">
    <name type="scientific">Sipha flava</name>
    <name type="common">yellow sugarcane aphid</name>
    <dbReference type="NCBI Taxonomy" id="143950"/>
    <lineage>
        <taxon>Eukaryota</taxon>
        <taxon>Metazoa</taxon>
        <taxon>Ecdysozoa</taxon>
        <taxon>Arthropoda</taxon>
        <taxon>Hexapoda</taxon>
        <taxon>Insecta</taxon>
        <taxon>Pterygota</taxon>
        <taxon>Neoptera</taxon>
        <taxon>Paraneoptera</taxon>
        <taxon>Hemiptera</taxon>
        <taxon>Sternorrhyncha</taxon>
        <taxon>Aphidomorpha</taxon>
        <taxon>Aphidoidea</taxon>
        <taxon>Aphididae</taxon>
        <taxon>Sipha</taxon>
    </lineage>
</organism>
<keyword evidence="3" id="KW-0547">Nucleotide-binding</keyword>
<dbReference type="Pfam" id="PF01926">
    <property type="entry name" value="MMR_HSR1"/>
    <property type="match status" value="1"/>
</dbReference>
<dbReference type="OrthoDB" id="347018at2759"/>
<dbReference type="GO" id="GO:0042254">
    <property type="term" value="P:ribosome biogenesis"/>
    <property type="evidence" value="ECO:0007669"/>
    <property type="project" value="UniProtKB-UniRule"/>
</dbReference>
<dbReference type="InterPro" id="IPR036726">
    <property type="entry name" value="GTP1_OBG_dom_sf"/>
</dbReference>
<dbReference type="AlphaFoldDB" id="A0A2S2QNP4"/>
<dbReference type="InterPro" id="IPR014100">
    <property type="entry name" value="GTP-bd_Obg/CgtA"/>
</dbReference>